<proteinExistence type="predicted"/>
<gene>
    <name evidence="2" type="ORF">MPL3365_10013</name>
</gene>
<organism evidence="2 3">
    <name type="scientific">Mesorhizobium plurifarium</name>
    <dbReference type="NCBI Taxonomy" id="69974"/>
    <lineage>
        <taxon>Bacteria</taxon>
        <taxon>Pseudomonadati</taxon>
        <taxon>Pseudomonadota</taxon>
        <taxon>Alphaproteobacteria</taxon>
        <taxon>Hyphomicrobiales</taxon>
        <taxon>Phyllobacteriaceae</taxon>
        <taxon>Mesorhizobium</taxon>
    </lineage>
</organism>
<name>A0A090FT43_MESPL</name>
<evidence type="ECO:0000313" key="3">
    <source>
        <dbReference type="Proteomes" id="UP000046122"/>
    </source>
</evidence>
<dbReference type="EMBL" id="CCNE01000001">
    <property type="protein sequence ID" value="CDX48750.1"/>
    <property type="molecule type" value="Genomic_DNA"/>
</dbReference>
<dbReference type="Proteomes" id="UP000046122">
    <property type="component" value="Unassembled WGS sequence"/>
</dbReference>
<sequence>MERSDELGRGLSMTRSANPSRPAEALPYRIELWHAESHEVIERVLARAVTAQLARAIFQAAREEHPQRRITLRKGNHILSDTSD</sequence>
<accession>A0A090FT43</accession>
<evidence type="ECO:0000313" key="2">
    <source>
        <dbReference type="EMBL" id="CDX48750.1"/>
    </source>
</evidence>
<reference evidence="2 3" key="1">
    <citation type="submission" date="2014-08" db="EMBL/GenBank/DDBJ databases">
        <authorList>
            <person name="Moulin Lionel"/>
        </authorList>
    </citation>
    <scope>NUCLEOTIDE SEQUENCE [LARGE SCALE GENOMIC DNA]</scope>
</reference>
<evidence type="ECO:0000256" key="1">
    <source>
        <dbReference type="SAM" id="MobiDB-lite"/>
    </source>
</evidence>
<protein>
    <submittedName>
        <fullName evidence="2">Uncharacterized protein</fullName>
    </submittedName>
</protein>
<dbReference type="AlphaFoldDB" id="A0A090FT43"/>
<feature type="region of interest" description="Disordered" evidence="1">
    <location>
        <begin position="1"/>
        <end position="22"/>
    </location>
</feature>